<keyword evidence="4 6" id="KW-1133">Transmembrane helix</keyword>
<keyword evidence="8" id="KW-1185">Reference proteome</keyword>
<dbReference type="AlphaFoldDB" id="A0A1W1YRQ9"/>
<evidence type="ECO:0000256" key="5">
    <source>
        <dbReference type="ARBA" id="ARBA00023136"/>
    </source>
</evidence>
<dbReference type="PANTHER" id="PTHR33529:SF6">
    <property type="entry name" value="YJGP_YJGQ FAMILY PERMEASE"/>
    <property type="match status" value="1"/>
</dbReference>
<feature type="transmembrane region" description="Helical" evidence="6">
    <location>
        <begin position="311"/>
        <end position="330"/>
    </location>
</feature>
<dbReference type="OrthoDB" id="9780716at2"/>
<dbReference type="InterPro" id="IPR005495">
    <property type="entry name" value="LptG/LptF_permease"/>
</dbReference>
<keyword evidence="5 6" id="KW-0472">Membrane</keyword>
<dbReference type="STRING" id="112901.SAMN04488500_102130"/>
<feature type="transmembrane region" description="Helical" evidence="6">
    <location>
        <begin position="12"/>
        <end position="34"/>
    </location>
</feature>
<dbReference type="Proteomes" id="UP000192738">
    <property type="component" value="Unassembled WGS sequence"/>
</dbReference>
<sequence length="362" mass="39900">MRILDKYILKELLGPFFFGIAAFSSVFIGTSTLFRIAQYVTKYGASIPTVTKLFFYSLPGIIVLTFPMSMLLAALLSFGRLSGSSEITAMRSGGLSFYRLAVPVMITAFVVSLAAIVLNEEVVPAANAGYSNIVRYEIEKNTRPKSQEHIIVKDVKAGQIERLTYAQNFMSDTNTMNKVSVQEFEAGKLVRVENAETAVWTTDRWIMYNGTITDLSSDGKVGRTLKFTEQVMPINKEPKAISREQKKPDEMSMKELKQTIAVLKKEYAKTSNYEVELHQRVAIPMASFVFALIGTPLGLSPNRSSSSIGLGLSIIIIFMYYAVLTVSTALGQGGAIAPFIAAWIPNIVGTLVGIYLIYKASR</sequence>
<dbReference type="PANTHER" id="PTHR33529">
    <property type="entry name" value="SLR0882 PROTEIN-RELATED"/>
    <property type="match status" value="1"/>
</dbReference>
<evidence type="ECO:0000256" key="6">
    <source>
        <dbReference type="SAM" id="Phobius"/>
    </source>
</evidence>
<evidence type="ECO:0000313" key="8">
    <source>
        <dbReference type="Proteomes" id="UP000192738"/>
    </source>
</evidence>
<evidence type="ECO:0000313" key="7">
    <source>
        <dbReference type="EMBL" id="SMC38824.1"/>
    </source>
</evidence>
<proteinExistence type="predicted"/>
<dbReference type="GO" id="GO:0043190">
    <property type="term" value="C:ATP-binding cassette (ABC) transporter complex"/>
    <property type="evidence" value="ECO:0007669"/>
    <property type="project" value="TreeGrafter"/>
</dbReference>
<feature type="transmembrane region" description="Helical" evidence="6">
    <location>
        <begin position="336"/>
        <end position="358"/>
    </location>
</feature>
<feature type="transmembrane region" description="Helical" evidence="6">
    <location>
        <begin position="97"/>
        <end position="118"/>
    </location>
</feature>
<evidence type="ECO:0000256" key="2">
    <source>
        <dbReference type="ARBA" id="ARBA00022475"/>
    </source>
</evidence>
<feature type="transmembrane region" description="Helical" evidence="6">
    <location>
        <begin position="54"/>
        <end position="76"/>
    </location>
</feature>
<gene>
    <name evidence="7" type="ORF">SAMN04488500_102130</name>
</gene>
<reference evidence="7 8" key="1">
    <citation type="submission" date="2017-04" db="EMBL/GenBank/DDBJ databases">
        <authorList>
            <person name="Afonso C.L."/>
            <person name="Miller P.J."/>
            <person name="Scott M.A."/>
            <person name="Spackman E."/>
            <person name="Goraichik I."/>
            <person name="Dimitrov K.M."/>
            <person name="Suarez D.L."/>
            <person name="Swayne D.E."/>
        </authorList>
    </citation>
    <scope>NUCLEOTIDE SEQUENCE [LARGE SCALE GENOMIC DNA]</scope>
    <source>
        <strain evidence="7 8">DSM 5090</strain>
    </source>
</reference>
<comment type="subcellular location">
    <subcellularLocation>
        <location evidence="1">Cell membrane</location>
        <topology evidence="1">Multi-pass membrane protein</topology>
    </subcellularLocation>
</comment>
<evidence type="ECO:0000256" key="4">
    <source>
        <dbReference type="ARBA" id="ARBA00022989"/>
    </source>
</evidence>
<dbReference type="EMBL" id="FWXI01000002">
    <property type="protein sequence ID" value="SMC38824.1"/>
    <property type="molecule type" value="Genomic_DNA"/>
</dbReference>
<name>A0A1W1YRQ9_9FIRM</name>
<dbReference type="GO" id="GO:0015920">
    <property type="term" value="P:lipopolysaccharide transport"/>
    <property type="evidence" value="ECO:0007669"/>
    <property type="project" value="TreeGrafter"/>
</dbReference>
<dbReference type="Pfam" id="PF03739">
    <property type="entry name" value="LptF_LptG"/>
    <property type="match status" value="1"/>
</dbReference>
<keyword evidence="2" id="KW-1003">Cell membrane</keyword>
<protein>
    <submittedName>
        <fullName evidence="7">Lipopolysaccharide export system permease protein</fullName>
    </submittedName>
</protein>
<evidence type="ECO:0000256" key="3">
    <source>
        <dbReference type="ARBA" id="ARBA00022692"/>
    </source>
</evidence>
<accession>A0A1W1YRQ9</accession>
<evidence type="ECO:0000256" key="1">
    <source>
        <dbReference type="ARBA" id="ARBA00004651"/>
    </source>
</evidence>
<dbReference type="RefSeq" id="WP_084574040.1">
    <property type="nucleotide sequence ID" value="NZ_CP155572.1"/>
</dbReference>
<organism evidence="7 8">
    <name type="scientific">Sporomusa malonica</name>
    <dbReference type="NCBI Taxonomy" id="112901"/>
    <lineage>
        <taxon>Bacteria</taxon>
        <taxon>Bacillati</taxon>
        <taxon>Bacillota</taxon>
        <taxon>Negativicutes</taxon>
        <taxon>Selenomonadales</taxon>
        <taxon>Sporomusaceae</taxon>
        <taxon>Sporomusa</taxon>
    </lineage>
</organism>
<keyword evidence="3 6" id="KW-0812">Transmembrane</keyword>
<feature type="transmembrane region" description="Helical" evidence="6">
    <location>
        <begin position="281"/>
        <end position="299"/>
    </location>
</feature>